<dbReference type="KEGG" id="cre:CHLRE_17g710750v5"/>
<dbReference type="RefSeq" id="XP_042914530.1">
    <property type="nucleotide sequence ID" value="XM_043072073.1"/>
</dbReference>
<feature type="region of interest" description="Disordered" evidence="1">
    <location>
        <begin position="755"/>
        <end position="789"/>
    </location>
</feature>
<sequence length="880" mass="83617">MSMNPFETLASNAYAAAADDRPETRSGGARSRPANNVGRCSGLLPGGPHVISPLPGGLPGGRAISSSAAIAAAGAVGSLLYPNCSAGDLTGPAGAGASLGGGHGAAARVVPSFGRTSGDPWTFAPAGQSGRGRLGALVALSSLGLPGEDDCATFEPLGLDEVEPPLQPLSPVQASSNSTHPAPETSPPAGPAPPAPGAAAAARSPGASDSFGFGGSGGGGGAASGLQSLRKMVSFTAFPAPGLGEGLSRHEPVAGNSGAATAVIGSFGAARSPGLPAGADGGLPAGGADQHVAVFDVASLMAGADEAEAAAGAAGGRASFLDPSKPAVRRLLPPLWHASQAAACEPPLRTVSGGLGLSNCSSGVVGATGAGGGGGTAGNSRTNSRAASLNSPGPDGGGVNKAAVDMRTLLLGLSAASPSSTSYCGDADISEAALALGLLLQSAPAAAGSAFGGLELAAAAGAAVQTTSAAGGAAAARAPSGPAVMVGTGGLFNSSSKRSLPPMDNSRLASTTGLTTGGGDFANAAAVEPAAGGASLLSRLAALSGPGAAGEAGAGSASGGGGGSGWSGGCCALYRAATEGLEYVQDSTAGRDRASSGSSSCGAVGAAGSYGAAGSTSAATSGGAAAVAGANGCEGQAAQQDLATASTGDGLLRRSEIATGALVPSSSSGGGGAGGTGNPGDSSASQLRLLGGLVGMPAAARMLSGTPAFHTAAGTGSSSGETAAGGGAVRVEAMRGRSFVMSARQRALLCLVPDGAAGGTAADGGDDNDNEDEEEGPQRNQQLAHQHRLTQAQLPLRDGLFRSSTQVTSSNAPAEGPRFAQRPPSTGVLGASLLSPVIGATDRARQVAWGTPAAASPRPAGFGLPLPPIQDIRARAMERR</sequence>
<keyword evidence="3" id="KW-1185">Reference proteome</keyword>
<feature type="compositionally biased region" description="Acidic residues" evidence="1">
    <location>
        <begin position="152"/>
        <end position="163"/>
    </location>
</feature>
<dbReference type="ExpressionAtlas" id="A0A2K3CPK9">
    <property type="expression patterns" value="baseline and differential"/>
</dbReference>
<evidence type="ECO:0000256" key="1">
    <source>
        <dbReference type="SAM" id="MobiDB-lite"/>
    </source>
</evidence>
<protein>
    <submittedName>
        <fullName evidence="2">Uncharacterized protein</fullName>
    </submittedName>
</protein>
<reference evidence="2 3" key="1">
    <citation type="journal article" date="2007" name="Science">
        <title>The Chlamydomonas genome reveals the evolution of key animal and plant functions.</title>
        <authorList>
            <person name="Merchant S.S."/>
            <person name="Prochnik S.E."/>
            <person name="Vallon O."/>
            <person name="Harris E.H."/>
            <person name="Karpowicz S.J."/>
            <person name="Witman G.B."/>
            <person name="Terry A."/>
            <person name="Salamov A."/>
            <person name="Fritz-Laylin L.K."/>
            <person name="Marechal-Drouard L."/>
            <person name="Marshall W.F."/>
            <person name="Qu L.H."/>
            <person name="Nelson D.R."/>
            <person name="Sanderfoot A.A."/>
            <person name="Spalding M.H."/>
            <person name="Kapitonov V.V."/>
            <person name="Ren Q."/>
            <person name="Ferris P."/>
            <person name="Lindquist E."/>
            <person name="Shapiro H."/>
            <person name="Lucas S.M."/>
            <person name="Grimwood J."/>
            <person name="Schmutz J."/>
            <person name="Cardol P."/>
            <person name="Cerutti H."/>
            <person name="Chanfreau G."/>
            <person name="Chen C.L."/>
            <person name="Cognat V."/>
            <person name="Croft M.T."/>
            <person name="Dent R."/>
            <person name="Dutcher S."/>
            <person name="Fernandez E."/>
            <person name="Fukuzawa H."/>
            <person name="Gonzalez-Ballester D."/>
            <person name="Gonzalez-Halphen D."/>
            <person name="Hallmann A."/>
            <person name="Hanikenne M."/>
            <person name="Hippler M."/>
            <person name="Inwood W."/>
            <person name="Jabbari K."/>
            <person name="Kalanon M."/>
            <person name="Kuras R."/>
            <person name="Lefebvre P.A."/>
            <person name="Lemaire S.D."/>
            <person name="Lobanov A.V."/>
            <person name="Lohr M."/>
            <person name="Manuell A."/>
            <person name="Meier I."/>
            <person name="Mets L."/>
            <person name="Mittag M."/>
            <person name="Mittelmeier T."/>
            <person name="Moroney J.V."/>
            <person name="Moseley J."/>
            <person name="Napoli C."/>
            <person name="Nedelcu A.M."/>
            <person name="Niyogi K."/>
            <person name="Novoselov S.V."/>
            <person name="Paulsen I.T."/>
            <person name="Pazour G."/>
            <person name="Purton S."/>
            <person name="Ral J.P."/>
            <person name="Riano-Pachon D.M."/>
            <person name="Riekhof W."/>
            <person name="Rymarquis L."/>
            <person name="Schroda M."/>
            <person name="Stern D."/>
            <person name="Umen J."/>
            <person name="Willows R."/>
            <person name="Wilson N."/>
            <person name="Zimmer S.L."/>
            <person name="Allmer J."/>
            <person name="Balk J."/>
            <person name="Bisova K."/>
            <person name="Chen C.J."/>
            <person name="Elias M."/>
            <person name="Gendler K."/>
            <person name="Hauser C."/>
            <person name="Lamb M.R."/>
            <person name="Ledford H."/>
            <person name="Long J.C."/>
            <person name="Minagawa J."/>
            <person name="Page M.D."/>
            <person name="Pan J."/>
            <person name="Pootakham W."/>
            <person name="Roje S."/>
            <person name="Rose A."/>
            <person name="Stahlberg E."/>
            <person name="Terauchi A.M."/>
            <person name="Yang P."/>
            <person name="Ball S."/>
            <person name="Bowler C."/>
            <person name="Dieckmann C.L."/>
            <person name="Gladyshev V.N."/>
            <person name="Green P."/>
            <person name="Jorgensen R."/>
            <person name="Mayfield S."/>
            <person name="Mueller-Roeber B."/>
            <person name="Rajamani S."/>
            <person name="Sayre R.T."/>
            <person name="Brokstein P."/>
            <person name="Dubchak I."/>
            <person name="Goodstein D."/>
            <person name="Hornick L."/>
            <person name="Huang Y.W."/>
            <person name="Jhaveri J."/>
            <person name="Luo Y."/>
            <person name="Martinez D."/>
            <person name="Ngau W.C."/>
            <person name="Otillar B."/>
            <person name="Poliakov A."/>
            <person name="Porter A."/>
            <person name="Szajkowski L."/>
            <person name="Werner G."/>
            <person name="Zhou K."/>
            <person name="Grigoriev I.V."/>
            <person name="Rokhsar D.S."/>
            <person name="Grossman A.R."/>
        </authorList>
    </citation>
    <scope>NUCLEOTIDE SEQUENCE [LARGE SCALE GENOMIC DNA]</scope>
    <source>
        <strain evidence="3">CC-503</strain>
        <strain evidence="2">CC-503 cw92 mt+</strain>
    </source>
</reference>
<evidence type="ECO:0000313" key="2">
    <source>
        <dbReference type="EMBL" id="PNW70215.1"/>
    </source>
</evidence>
<feature type="region of interest" description="Disordered" evidence="1">
    <location>
        <begin position="14"/>
        <end position="41"/>
    </location>
</feature>
<feature type="compositionally biased region" description="Gly residues" evidence="1">
    <location>
        <begin position="668"/>
        <end position="678"/>
    </location>
</feature>
<organism evidence="2 3">
    <name type="scientific">Chlamydomonas reinhardtii</name>
    <name type="common">Chlamydomonas smithii</name>
    <dbReference type="NCBI Taxonomy" id="3055"/>
    <lineage>
        <taxon>Eukaryota</taxon>
        <taxon>Viridiplantae</taxon>
        <taxon>Chlorophyta</taxon>
        <taxon>core chlorophytes</taxon>
        <taxon>Chlorophyceae</taxon>
        <taxon>CS clade</taxon>
        <taxon>Chlamydomonadales</taxon>
        <taxon>Chlamydomonadaceae</taxon>
        <taxon>Chlamydomonas</taxon>
    </lineage>
</organism>
<dbReference type="OrthoDB" id="10663445at2759"/>
<evidence type="ECO:0000313" key="3">
    <source>
        <dbReference type="Proteomes" id="UP000006906"/>
    </source>
</evidence>
<gene>
    <name evidence="2" type="ORF">CHLRE_17g710750v5</name>
</gene>
<feature type="compositionally biased region" description="Low complexity" evidence="1">
    <location>
        <begin position="197"/>
        <end position="211"/>
    </location>
</feature>
<dbReference type="EMBL" id="CM008978">
    <property type="protein sequence ID" value="PNW70214.1"/>
    <property type="molecule type" value="Genomic_DNA"/>
</dbReference>
<dbReference type="GeneID" id="66056951"/>
<dbReference type="Gramene" id="PNW70214">
    <property type="protein sequence ID" value="PNW70214"/>
    <property type="gene ID" value="CHLRE_17g710750v5"/>
</dbReference>
<dbReference type="Gramene" id="PNW70215">
    <property type="protein sequence ID" value="PNW70215"/>
    <property type="gene ID" value="CHLRE_17g710750v5"/>
</dbReference>
<feature type="region of interest" description="Disordered" evidence="1">
    <location>
        <begin position="371"/>
        <end position="400"/>
    </location>
</feature>
<reference evidence="2" key="2">
    <citation type="submission" date="2017-07" db="EMBL/GenBank/DDBJ databases">
        <title>WGS assembly of Chlamydomonas reinhardtii.</title>
        <authorList>
            <consortium name="Chlamydomonas Annotation Team"/>
            <consortium name="JGI Annotation Team"/>
            <person name="Merchant S.S."/>
            <person name="Prochnik S.E."/>
            <person name="Vallon O."/>
            <person name="Harris E.H."/>
            <person name="Karpowicz S.J."/>
            <person name="Witman G.B."/>
            <person name="Terry A."/>
            <person name="Salamov A."/>
            <person name="Fritz-Laylin L.K."/>
            <person name="Marechal-Drouard L."/>
            <person name="Marshall W.F."/>
            <person name="Qu L.H."/>
            <person name="Nelson D.R."/>
            <person name="Sanderfoot A.A."/>
            <person name="Spalding M.H."/>
            <person name="Kapitonov V.V."/>
            <person name="Ren Q."/>
            <person name="Ferris P."/>
            <person name="Lindquist E."/>
            <person name="Shapiro H."/>
            <person name="Lucas S.M."/>
            <person name="Grimwood J."/>
            <person name="Schmutz J."/>
            <person name="Grigoriev I.V."/>
            <person name="Rokhsar D.S."/>
        </authorList>
    </citation>
    <scope>NUCLEOTIDE SEQUENCE</scope>
    <source>
        <strain evidence="2">CC-503 cw92 mt+</strain>
    </source>
</reference>
<dbReference type="AlphaFoldDB" id="A0A2K3CPK9"/>
<name>A0A2K3CPK9_CHLRE</name>
<feature type="region of interest" description="Disordered" evidence="1">
    <location>
        <begin position="804"/>
        <end position="825"/>
    </location>
</feature>
<feature type="compositionally biased region" description="Polar residues" evidence="1">
    <location>
        <begin position="778"/>
        <end position="789"/>
    </location>
</feature>
<proteinExistence type="predicted"/>
<dbReference type="EMBL" id="CM008978">
    <property type="protein sequence ID" value="PNW70215.1"/>
    <property type="molecule type" value="Genomic_DNA"/>
</dbReference>
<feature type="compositionally biased region" description="Polar residues" evidence="1">
    <location>
        <begin position="170"/>
        <end position="180"/>
    </location>
</feature>
<feature type="compositionally biased region" description="Polar residues" evidence="1">
    <location>
        <begin position="379"/>
        <end position="391"/>
    </location>
</feature>
<feature type="compositionally biased region" description="Pro residues" evidence="1">
    <location>
        <begin position="184"/>
        <end position="196"/>
    </location>
</feature>
<feature type="compositionally biased region" description="Acidic residues" evidence="1">
    <location>
        <begin position="764"/>
        <end position="775"/>
    </location>
</feature>
<feature type="region of interest" description="Disordered" evidence="1">
    <location>
        <begin position="661"/>
        <end position="686"/>
    </location>
</feature>
<dbReference type="Proteomes" id="UP000006906">
    <property type="component" value="Chromosome 17"/>
</dbReference>
<accession>A0A2K3CPK9</accession>
<feature type="region of interest" description="Disordered" evidence="1">
    <location>
        <begin position="152"/>
        <end position="213"/>
    </location>
</feature>
<dbReference type="RefSeq" id="XP_042914531.1">
    <property type="nucleotide sequence ID" value="XM_043072074.1"/>
</dbReference>